<evidence type="ECO:0000256" key="1">
    <source>
        <dbReference type="ARBA" id="ARBA00006460"/>
    </source>
</evidence>
<evidence type="ECO:0000256" key="3">
    <source>
        <dbReference type="ARBA" id="ARBA00022478"/>
    </source>
</evidence>
<comment type="similarity">
    <text evidence="1">Belongs to the RNA polymerase beta' chain family.</text>
</comment>
<keyword evidence="6" id="KW-0804">Transcription</keyword>
<dbReference type="Proteomes" id="UP001642464">
    <property type="component" value="Unassembled WGS sequence"/>
</dbReference>
<organism evidence="9 10">
    <name type="scientific">Durusdinium trenchii</name>
    <dbReference type="NCBI Taxonomy" id="1381693"/>
    <lineage>
        <taxon>Eukaryota</taxon>
        <taxon>Sar</taxon>
        <taxon>Alveolata</taxon>
        <taxon>Dinophyceae</taxon>
        <taxon>Suessiales</taxon>
        <taxon>Symbiodiniaceae</taxon>
        <taxon>Durusdinium</taxon>
    </lineage>
</organism>
<proteinExistence type="inferred from homology"/>
<dbReference type="InterPro" id="IPR045867">
    <property type="entry name" value="DNA-dir_RpoC_beta_prime"/>
</dbReference>
<reference evidence="9 10" key="1">
    <citation type="submission" date="2024-02" db="EMBL/GenBank/DDBJ databases">
        <authorList>
            <person name="Chen Y."/>
            <person name="Shah S."/>
            <person name="Dougan E. K."/>
            <person name="Thang M."/>
            <person name="Chan C."/>
        </authorList>
    </citation>
    <scope>NUCLEOTIDE SEQUENCE [LARGE SCALE GENOMIC DNA]</scope>
</reference>
<dbReference type="PANTHER" id="PTHR19376">
    <property type="entry name" value="DNA-DIRECTED RNA POLYMERASE"/>
    <property type="match status" value="1"/>
</dbReference>
<evidence type="ECO:0000256" key="4">
    <source>
        <dbReference type="ARBA" id="ARBA00022679"/>
    </source>
</evidence>
<feature type="region of interest" description="Disordered" evidence="7">
    <location>
        <begin position="284"/>
        <end position="305"/>
    </location>
</feature>
<gene>
    <name evidence="9" type="ORF">SCF082_LOCUS17103</name>
</gene>
<dbReference type="InterPro" id="IPR007080">
    <property type="entry name" value="RNA_pol_Rpb1_1"/>
</dbReference>
<keyword evidence="5" id="KW-0548">Nucleotidyltransferase</keyword>
<sequence>MDTTPYDLPPSVCSREATQVRFMYFSAEEVKNLSVVEVNDLHTFDMWGVPNTGGLYSLEMGYCQNFSNNCPPNCKLCGYDKDCPGHMGHIEFATPVFNPFLLTTLMKLMRQTCMKCHKFKCHEAVSAALVRSLKPLAGGDLPPVLPLQPEKSAFVAEIGAETEALRLLVEEHTEEGVQISRETLPARGPKEQLQVKSTCKPLVELEDDLPGLKEYQEIPDQRMDSKPIRNSYCSFTEYTKKDVLPSPNRLAHDAYVREVNRYLALVEEQPQLFEKYIQQRRGQRRGFSSRVRAMSSDRSDRSRGR</sequence>
<dbReference type="Pfam" id="PF04997">
    <property type="entry name" value="RNA_pol_Rpb1_1"/>
    <property type="match status" value="1"/>
</dbReference>
<dbReference type="Gene3D" id="4.10.860.120">
    <property type="entry name" value="RNA polymerase II, clamp domain"/>
    <property type="match status" value="1"/>
</dbReference>
<evidence type="ECO:0000259" key="8">
    <source>
        <dbReference type="Pfam" id="PF04997"/>
    </source>
</evidence>
<evidence type="ECO:0000313" key="9">
    <source>
        <dbReference type="EMBL" id="CAK9025476.1"/>
    </source>
</evidence>
<name>A0ABP0KFQ6_9DINO</name>
<dbReference type="InterPro" id="IPR044893">
    <property type="entry name" value="RNA_pol_Rpb1_clamp_domain"/>
</dbReference>
<keyword evidence="3 9" id="KW-0240">DNA-directed RNA polymerase</keyword>
<accession>A0ABP0KFQ6</accession>
<dbReference type="SUPFAM" id="SSF64484">
    <property type="entry name" value="beta and beta-prime subunits of DNA dependent RNA-polymerase"/>
    <property type="match status" value="1"/>
</dbReference>
<dbReference type="EC" id="2.7.7.6" evidence="2"/>
<protein>
    <recommendedName>
        <fullName evidence="2">DNA-directed RNA polymerase</fullName>
        <ecNumber evidence="2">2.7.7.6</ecNumber>
    </recommendedName>
</protein>
<keyword evidence="4" id="KW-0808">Transferase</keyword>
<evidence type="ECO:0000256" key="6">
    <source>
        <dbReference type="ARBA" id="ARBA00023163"/>
    </source>
</evidence>
<comment type="caution">
    <text evidence="9">The sequence shown here is derived from an EMBL/GenBank/DDBJ whole genome shotgun (WGS) entry which is preliminary data.</text>
</comment>
<dbReference type="PANTHER" id="PTHR19376:SF11">
    <property type="entry name" value="DNA-DIRECTED RNA POLYMERASE I SUBUNIT RPA1"/>
    <property type="match status" value="1"/>
</dbReference>
<evidence type="ECO:0000313" key="10">
    <source>
        <dbReference type="Proteomes" id="UP001642464"/>
    </source>
</evidence>
<feature type="compositionally biased region" description="Basic and acidic residues" evidence="7">
    <location>
        <begin position="295"/>
        <end position="305"/>
    </location>
</feature>
<dbReference type="EMBL" id="CAXAMM010011192">
    <property type="protein sequence ID" value="CAK9025476.1"/>
    <property type="molecule type" value="Genomic_DNA"/>
</dbReference>
<evidence type="ECO:0000256" key="7">
    <source>
        <dbReference type="SAM" id="MobiDB-lite"/>
    </source>
</evidence>
<feature type="domain" description="RNA polymerase Rpb1" evidence="8">
    <location>
        <begin position="18"/>
        <end position="124"/>
    </location>
</feature>
<dbReference type="GO" id="GO:0000428">
    <property type="term" value="C:DNA-directed RNA polymerase complex"/>
    <property type="evidence" value="ECO:0007669"/>
    <property type="project" value="UniProtKB-KW"/>
</dbReference>
<evidence type="ECO:0000256" key="5">
    <source>
        <dbReference type="ARBA" id="ARBA00022695"/>
    </source>
</evidence>
<keyword evidence="10" id="KW-1185">Reference proteome</keyword>
<evidence type="ECO:0000256" key="2">
    <source>
        <dbReference type="ARBA" id="ARBA00012418"/>
    </source>
</evidence>
<feature type="compositionally biased region" description="Low complexity" evidence="7">
    <location>
        <begin position="285"/>
        <end position="294"/>
    </location>
</feature>